<dbReference type="AlphaFoldDB" id="A0A921T519"/>
<dbReference type="SMART" id="SM00471">
    <property type="entry name" value="HDc"/>
    <property type="match status" value="1"/>
</dbReference>
<comment type="caution">
    <text evidence="2">The sequence shown here is derived from an EMBL/GenBank/DDBJ whole genome shotgun (WGS) entry which is preliminary data.</text>
</comment>
<dbReference type="PANTHER" id="PTHR43155:SF2">
    <property type="entry name" value="CYCLIC DI-GMP PHOSPHODIESTERASE PA4108"/>
    <property type="match status" value="1"/>
</dbReference>
<sequence>METELALTHVPINQLRVGEIIAEDILVNTKYPIVAENTKLTYEHLHIFDVFNITQVPVLRSSDEEVASLPVAESNEQREVAAPKTEVVFKRVYLESVAQFKKEFQAWEAGAKVDITKLRGILLPIIEMALNDRTIILDLNEYSDPNKYLYHHCIATGLITGVIAQKLGYDRGVTIQLALGGALADSGMAKISPSIRDKKGALTEMEFNEIRKHPIYSYQMIKDIPVLKQAVKAAVFQHHERLDGSGYPTGEKVDKITMEAQIIAVADVFHAMICERAYRAKEPSFKVLEKIKEEEFGKFNLRVTDALLSVVSDLSIGSRVLLSNLEHGEVLYMNSNAPTRPLIKLSRTGEMLDLQNFRHIHIQHILR</sequence>
<dbReference type="InterPro" id="IPR003607">
    <property type="entry name" value="HD/PDEase_dom"/>
</dbReference>
<feature type="domain" description="HD-GYP" evidence="1">
    <location>
        <begin position="127"/>
        <end position="323"/>
    </location>
</feature>
<dbReference type="Pfam" id="PF13487">
    <property type="entry name" value="HD_5"/>
    <property type="match status" value="1"/>
</dbReference>
<dbReference type="InterPro" id="IPR037522">
    <property type="entry name" value="HD_GYP_dom"/>
</dbReference>
<dbReference type="CDD" id="cd00077">
    <property type="entry name" value="HDc"/>
    <property type="match status" value="1"/>
</dbReference>
<proteinExistence type="predicted"/>
<dbReference type="PANTHER" id="PTHR43155">
    <property type="entry name" value="CYCLIC DI-GMP PHOSPHODIESTERASE PA4108-RELATED"/>
    <property type="match status" value="1"/>
</dbReference>
<dbReference type="Proteomes" id="UP000700212">
    <property type="component" value="Unassembled WGS sequence"/>
</dbReference>
<dbReference type="PROSITE" id="PS51832">
    <property type="entry name" value="HD_GYP"/>
    <property type="match status" value="1"/>
</dbReference>
<reference evidence="2" key="2">
    <citation type="submission" date="2021-09" db="EMBL/GenBank/DDBJ databases">
        <authorList>
            <person name="Gilroy R."/>
        </authorList>
    </citation>
    <scope>NUCLEOTIDE SEQUENCE</scope>
    <source>
        <strain evidence="2">CHK160-4876</strain>
    </source>
</reference>
<gene>
    <name evidence="2" type="ORF">K8V30_06370</name>
</gene>
<evidence type="ECO:0000313" key="2">
    <source>
        <dbReference type="EMBL" id="HJH11298.1"/>
    </source>
</evidence>
<accession>A0A921T519</accession>
<organism evidence="2 3">
    <name type="scientific">Metalysinibacillus jejuensis</name>
    <dbReference type="NCBI Taxonomy" id="914327"/>
    <lineage>
        <taxon>Bacteria</taxon>
        <taxon>Bacillati</taxon>
        <taxon>Bacillota</taxon>
        <taxon>Bacilli</taxon>
        <taxon>Bacillales</taxon>
        <taxon>Caryophanaceae</taxon>
        <taxon>Metalysinibacillus</taxon>
    </lineage>
</organism>
<dbReference type="Gene3D" id="1.10.3210.10">
    <property type="entry name" value="Hypothetical protein af1432"/>
    <property type="match status" value="1"/>
</dbReference>
<dbReference type="SUPFAM" id="SSF109604">
    <property type="entry name" value="HD-domain/PDEase-like"/>
    <property type="match status" value="1"/>
</dbReference>
<evidence type="ECO:0000259" key="1">
    <source>
        <dbReference type="PROSITE" id="PS51832"/>
    </source>
</evidence>
<name>A0A921T519_9BACL</name>
<protein>
    <submittedName>
        <fullName evidence="2">HD-GYP domain-containing protein</fullName>
    </submittedName>
</protein>
<dbReference type="EMBL" id="DYTV01000084">
    <property type="protein sequence ID" value="HJH11298.1"/>
    <property type="molecule type" value="Genomic_DNA"/>
</dbReference>
<reference evidence="2" key="1">
    <citation type="journal article" date="2021" name="PeerJ">
        <title>Extensive microbial diversity within the chicken gut microbiome revealed by metagenomics and culture.</title>
        <authorList>
            <person name="Gilroy R."/>
            <person name="Ravi A."/>
            <person name="Getino M."/>
            <person name="Pursley I."/>
            <person name="Horton D.L."/>
            <person name="Alikhan N.F."/>
            <person name="Baker D."/>
            <person name="Gharbi K."/>
            <person name="Hall N."/>
            <person name="Watson M."/>
            <person name="Adriaenssens E.M."/>
            <person name="Foster-Nyarko E."/>
            <person name="Jarju S."/>
            <person name="Secka A."/>
            <person name="Antonio M."/>
            <person name="Oren A."/>
            <person name="Chaudhuri R.R."/>
            <person name="La Ragione R."/>
            <person name="Hildebrand F."/>
            <person name="Pallen M.J."/>
        </authorList>
    </citation>
    <scope>NUCLEOTIDE SEQUENCE</scope>
    <source>
        <strain evidence="2">CHK160-4876</strain>
    </source>
</reference>
<evidence type="ECO:0000313" key="3">
    <source>
        <dbReference type="Proteomes" id="UP000700212"/>
    </source>
</evidence>